<accession>A0A2P2Q5R5</accession>
<dbReference type="EMBL" id="GGEC01081817">
    <property type="protein sequence ID" value="MBX62301.1"/>
    <property type="molecule type" value="Transcribed_RNA"/>
</dbReference>
<name>A0A2P2Q5R5_RHIMU</name>
<reference evidence="1" key="1">
    <citation type="submission" date="2018-02" db="EMBL/GenBank/DDBJ databases">
        <title>Rhizophora mucronata_Transcriptome.</title>
        <authorList>
            <person name="Meera S.P."/>
            <person name="Sreeshan A."/>
            <person name="Augustine A."/>
        </authorList>
    </citation>
    <scope>NUCLEOTIDE SEQUENCE</scope>
    <source>
        <tissue evidence="1">Leaf</tissue>
    </source>
</reference>
<evidence type="ECO:0000313" key="1">
    <source>
        <dbReference type="EMBL" id="MBX62301.1"/>
    </source>
</evidence>
<protein>
    <submittedName>
        <fullName evidence="1">Uncharacterized protein</fullName>
    </submittedName>
</protein>
<organism evidence="1">
    <name type="scientific">Rhizophora mucronata</name>
    <name type="common">Asiatic mangrove</name>
    <dbReference type="NCBI Taxonomy" id="61149"/>
    <lineage>
        <taxon>Eukaryota</taxon>
        <taxon>Viridiplantae</taxon>
        <taxon>Streptophyta</taxon>
        <taxon>Embryophyta</taxon>
        <taxon>Tracheophyta</taxon>
        <taxon>Spermatophyta</taxon>
        <taxon>Magnoliopsida</taxon>
        <taxon>eudicotyledons</taxon>
        <taxon>Gunneridae</taxon>
        <taxon>Pentapetalae</taxon>
        <taxon>rosids</taxon>
        <taxon>fabids</taxon>
        <taxon>Malpighiales</taxon>
        <taxon>Rhizophoraceae</taxon>
        <taxon>Rhizophora</taxon>
    </lineage>
</organism>
<sequence length="44" mass="5134">MQCKGLKRTSLLIRPTNFCAPRSGNEFAQCSLFPGFCWHCYRHK</sequence>
<dbReference type="AlphaFoldDB" id="A0A2P2Q5R5"/>
<proteinExistence type="predicted"/>